<keyword evidence="1" id="KW-0653">Protein transport</keyword>
<gene>
    <name evidence="4" type="primary">LOC118431543</name>
</gene>
<evidence type="ECO:0000256" key="1">
    <source>
        <dbReference type="ARBA" id="ARBA00022856"/>
    </source>
</evidence>
<sequence>MMEAHALSREDDLLERTPLLSHDLPPSYSQHNGSHPRQYGAKVRDNSPTREPWNNNSVPVCITFCIFMVEVCERIAYYSIVSNLVLYCTRDLHYTSTEAVIISLVFSGSGCLLPPLGGFLADTCAGRYLTIVGSGLLMASGKVEVDKK</sequence>
<keyword evidence="1" id="KW-0813">Transport</keyword>
<evidence type="ECO:0000256" key="2">
    <source>
        <dbReference type="SAM" id="MobiDB-lite"/>
    </source>
</evidence>
<dbReference type="KEGG" id="bfo:118431543"/>
<evidence type="ECO:0000313" key="3">
    <source>
        <dbReference type="Proteomes" id="UP000001554"/>
    </source>
</evidence>
<accession>A0A9J7MCG0</accession>
<dbReference type="GO" id="GO:0015833">
    <property type="term" value="P:peptide transport"/>
    <property type="evidence" value="ECO:0007669"/>
    <property type="project" value="UniProtKB-KW"/>
</dbReference>
<dbReference type="AlphaFoldDB" id="A0A9J7MCG0"/>
<dbReference type="Proteomes" id="UP000001554">
    <property type="component" value="Chromosome 15"/>
</dbReference>
<protein>
    <submittedName>
        <fullName evidence="4">Protein NRT1/ PTR FAMILY 5.15-like</fullName>
    </submittedName>
</protein>
<reference evidence="4" key="2">
    <citation type="submission" date="2025-08" db="UniProtKB">
        <authorList>
            <consortium name="RefSeq"/>
        </authorList>
    </citation>
    <scope>IDENTIFICATION</scope>
    <source>
        <strain evidence="4">S238N-H82</strain>
        <tissue evidence="4">Testes</tissue>
    </source>
</reference>
<dbReference type="GeneID" id="118431543"/>
<keyword evidence="3" id="KW-1185">Reference proteome</keyword>
<proteinExistence type="predicted"/>
<dbReference type="Gene3D" id="1.20.1250.20">
    <property type="entry name" value="MFS general substrate transporter like domains"/>
    <property type="match status" value="1"/>
</dbReference>
<dbReference type="RefSeq" id="XP_035698677.1">
    <property type="nucleotide sequence ID" value="XM_035842784.1"/>
</dbReference>
<feature type="region of interest" description="Disordered" evidence="2">
    <location>
        <begin position="22"/>
        <end position="50"/>
    </location>
</feature>
<dbReference type="OrthoDB" id="8904098at2759"/>
<dbReference type="PANTHER" id="PTHR11654">
    <property type="entry name" value="OLIGOPEPTIDE TRANSPORTER-RELATED"/>
    <property type="match status" value="1"/>
</dbReference>
<dbReference type="InterPro" id="IPR036259">
    <property type="entry name" value="MFS_trans_sf"/>
</dbReference>
<keyword evidence="1" id="KW-0571">Peptide transport</keyword>
<evidence type="ECO:0000313" key="4">
    <source>
        <dbReference type="RefSeq" id="XP_035698677.1"/>
    </source>
</evidence>
<name>A0A9J7MCG0_BRAFL</name>
<reference evidence="3" key="1">
    <citation type="journal article" date="2020" name="Nat. Ecol. Evol.">
        <title>Deeply conserved synteny resolves early events in vertebrate evolution.</title>
        <authorList>
            <person name="Simakov O."/>
            <person name="Marletaz F."/>
            <person name="Yue J.X."/>
            <person name="O'Connell B."/>
            <person name="Jenkins J."/>
            <person name="Brandt A."/>
            <person name="Calef R."/>
            <person name="Tung C.H."/>
            <person name="Huang T.K."/>
            <person name="Schmutz J."/>
            <person name="Satoh N."/>
            <person name="Yu J.K."/>
            <person name="Putnam N.H."/>
            <person name="Green R.E."/>
            <person name="Rokhsar D.S."/>
        </authorList>
    </citation>
    <scope>NUCLEOTIDE SEQUENCE [LARGE SCALE GENOMIC DNA]</scope>
    <source>
        <strain evidence="3">S238N-H82</strain>
    </source>
</reference>
<organism evidence="3 4">
    <name type="scientific">Branchiostoma floridae</name>
    <name type="common">Florida lancelet</name>
    <name type="synonym">Amphioxus</name>
    <dbReference type="NCBI Taxonomy" id="7739"/>
    <lineage>
        <taxon>Eukaryota</taxon>
        <taxon>Metazoa</taxon>
        <taxon>Chordata</taxon>
        <taxon>Cephalochordata</taxon>
        <taxon>Leptocardii</taxon>
        <taxon>Amphioxiformes</taxon>
        <taxon>Branchiostomatidae</taxon>
        <taxon>Branchiostoma</taxon>
    </lineage>
</organism>
<dbReference type="SUPFAM" id="SSF103473">
    <property type="entry name" value="MFS general substrate transporter"/>
    <property type="match status" value="1"/>
</dbReference>